<comment type="caution">
    <text evidence="7">The sequence shown here is derived from an EMBL/GenBank/DDBJ whole genome shotgun (WGS) entry which is preliminary data.</text>
</comment>
<evidence type="ECO:0000313" key="8">
    <source>
        <dbReference type="Proteomes" id="UP000193560"/>
    </source>
</evidence>
<evidence type="ECO:0000256" key="2">
    <source>
        <dbReference type="ARBA" id="ARBA00010222"/>
    </source>
</evidence>
<keyword evidence="4" id="KW-0804">Transcription</keyword>
<evidence type="ECO:0000313" key="7">
    <source>
        <dbReference type="EMBL" id="ORY98414.1"/>
    </source>
</evidence>
<name>A0A1X2HH86_9FUNG</name>
<evidence type="ECO:0000256" key="3">
    <source>
        <dbReference type="ARBA" id="ARBA00023015"/>
    </source>
</evidence>
<dbReference type="EMBL" id="MCGE01000063">
    <property type="protein sequence ID" value="ORY98414.1"/>
    <property type="molecule type" value="Genomic_DNA"/>
</dbReference>
<keyword evidence="3" id="KW-0805">Transcription regulation</keyword>
<feature type="region of interest" description="Disordered" evidence="6">
    <location>
        <begin position="863"/>
        <end position="891"/>
    </location>
</feature>
<keyword evidence="8" id="KW-1185">Reference proteome</keyword>
<protein>
    <submittedName>
        <fullName evidence="7">Mediator complex subunit 23-domain-containing protein</fullName>
    </submittedName>
</protein>
<dbReference type="InterPro" id="IPR021629">
    <property type="entry name" value="Mediator_Med23"/>
</dbReference>
<dbReference type="GO" id="GO:0010628">
    <property type="term" value="P:positive regulation of gene expression"/>
    <property type="evidence" value="ECO:0007669"/>
    <property type="project" value="TreeGrafter"/>
</dbReference>
<dbReference type="PANTHER" id="PTHR12691:SF10">
    <property type="entry name" value="MEDIATOR OF RNA POLYMERASE II TRANSCRIPTION SUBUNIT 23"/>
    <property type="match status" value="1"/>
</dbReference>
<feature type="compositionally biased region" description="Low complexity" evidence="6">
    <location>
        <begin position="874"/>
        <end position="889"/>
    </location>
</feature>
<proteinExistence type="inferred from homology"/>
<comment type="subcellular location">
    <subcellularLocation>
        <location evidence="1">Nucleus</location>
    </subcellularLocation>
</comment>
<comment type="similarity">
    <text evidence="2">Belongs to the Mediator complex subunit 23 family.</text>
</comment>
<dbReference type="Proteomes" id="UP000193560">
    <property type="component" value="Unassembled WGS sequence"/>
</dbReference>
<evidence type="ECO:0000256" key="5">
    <source>
        <dbReference type="ARBA" id="ARBA00023242"/>
    </source>
</evidence>
<organism evidence="7 8">
    <name type="scientific">Absidia repens</name>
    <dbReference type="NCBI Taxonomy" id="90262"/>
    <lineage>
        <taxon>Eukaryota</taxon>
        <taxon>Fungi</taxon>
        <taxon>Fungi incertae sedis</taxon>
        <taxon>Mucoromycota</taxon>
        <taxon>Mucoromycotina</taxon>
        <taxon>Mucoromycetes</taxon>
        <taxon>Mucorales</taxon>
        <taxon>Cunninghamellaceae</taxon>
        <taxon>Absidia</taxon>
    </lineage>
</organism>
<sequence>MESLRIVVTRLFADANDTTTFSNSTFDGDYQAYHGLFSRKLHKRRRIHLLHPEINQDPAIYDNSMIPVPLYTHHLDYDALVNDFMRATQYGNVTEQLKVILLKYREPPFLLTKTIRLLKFLHQLLLVVPITPRSTSSNLHNEWQPTFTSTTLHNTSSNSTPYKPFPLGQLLEDLTLTLTLRTVPSPSHLQVKNETAIYSSWIITLQFMLSCLRNNEPVHLYNAGVTTPVILGIIKHILLELTQLPGIASSGPSTGNDGQLSVLRQTCFDTGKEMLELFLVRPEVNGDGGAQDSSTINNSDTLIPTPLSSAPSPIGTVSYYDVIYSFPELYGHFLNAAPSSTVPQPSITHPKIWKMTLRYMILSIQQDQRLLERIPTAIAINVIKHILREINTLPPNLSTIQAQCLNKGKELINLLLIGPNGDGVGVVEYYDIILALPDVYGHFLRGTFAQSVHWTMEKFVNELGKRRRHLAFLMMPPDASWPLISQLSRRHEFNDLTTRTSYHMFEGDLIEFVKEGNSTNIETHFRDMLFQRASMDEFRQLAMSLTQTGLDTTLIRKAMVSKVRDVIQCIQHYSSTEKREVLDEDRVPPINLTSANQVRGEDIKMVIPNNMYLWELMTETADQLYSFVAADFFSYEDILNDFYKLIYNDDNELYPAGTKNHVNKDNSLVWLILQLFYIDRVSTNVIEKDFEKDERLFEKLVKLYNEDQMMTKDGFSLRDLALQCAINHQKDNIKDITNIKQRHAGVAASLRYAGLCYQIQAYFSSHYHSNVPTNSTLFQNMSLQEMTVVGLESQLRQDVVPYALYVYLVPTKPDIGTLGHPATTFVKGGSLSYELLDLLSINAKHRLLQVIYKMMLDSEMGPRYQANTPITPNQGPHTPSHPPHQQQQQNAMPATITCIPPYVLDVVYKLLYSAPCSAELMIKEIFDKLRRCDRLIKLRRGHHSQDPNAMKTDIPLPDQTMRWMHSMLQLINYRFIRLLKYSPLSAGMFHYVRYSISYLEHRQVYQVLESFVLSTTRSQVDVKLLRSLDDPHRDKAIWFAESEKLARAMVCNIARLIKTRGQADIKTEQIHRVLAHLYEYRLKWSPETLHYFPEAMQSFYRLEEKSDSGGSHQQQQQQQKNTQIRPAVLMTTIHPFVTSNQPFISFIQQGVTDNERGLLQYFSSLDHQSLVLCSLWLFAMMRSSMDVFHMPSVRKLLLVIPPSRMATCVFDFIDFVLAMDYSNTTLNLPFQLLGTMIWKHQWVNVNDVILALLNGNSTGERATRAFKFLRYLLLDSTEFRQRMAKWDSLEFSSRTWTEEDGQEKLMKYHQSYPEYYEFEAFTMPVAGGSPNMSLDPPLQTPMPVYHTNIIIDFVTCLESIISHLIEHGQHDLLADLLDTYGHLFCYHQYPLSFVCNILLYYHDAPTIRDHPLIVKRIARLLDFEQYDIASEAVKYATQDDVDASQFNSVYFDRVIYKLSGYLNPQKCAPRTKPNLPERHFREIGSPAIEGISIAILEIMITPIPPDVVVKAILNFTLLRESRYVGVSALTIHAVGLLISSLPPQVYLRPVFEELNRTIMMDPSLLEVSEPCRLIRCSVPKRANGKYVMSQSLPDLTTTAVLKDSMSARFRKAMMFPYIFNDYTFNLHNYSTNVPNTFLTLFHSILHYSSLDGFTLFLEYLRSLRMSGKIRTDVQLLYVCFLLGPALHRIEKLETTDAEFMIELMNVVKQVTAHMDMKDGWVTQALEQVFDFLHHIRARFIKSPELTTQLRNIIKSMNPPISQRLIRLVMC</sequence>
<dbReference type="OrthoDB" id="9982951at2759"/>
<dbReference type="STRING" id="90262.A0A1X2HH86"/>
<dbReference type="Pfam" id="PF11573">
    <property type="entry name" value="Med23"/>
    <property type="match status" value="2"/>
</dbReference>
<evidence type="ECO:0000256" key="4">
    <source>
        <dbReference type="ARBA" id="ARBA00023163"/>
    </source>
</evidence>
<dbReference type="PANTHER" id="PTHR12691">
    <property type="entry name" value="MEDIATOR OF RNA POLYMERASE II TRANSCRIPTION SUBUNIT 23"/>
    <property type="match status" value="1"/>
</dbReference>
<dbReference type="GO" id="GO:0016592">
    <property type="term" value="C:mediator complex"/>
    <property type="evidence" value="ECO:0007669"/>
    <property type="project" value="TreeGrafter"/>
</dbReference>
<accession>A0A1X2HH86</accession>
<evidence type="ECO:0000256" key="1">
    <source>
        <dbReference type="ARBA" id="ARBA00004123"/>
    </source>
</evidence>
<reference evidence="7 8" key="1">
    <citation type="submission" date="2016-07" db="EMBL/GenBank/DDBJ databases">
        <title>Pervasive Adenine N6-methylation of Active Genes in Fungi.</title>
        <authorList>
            <consortium name="DOE Joint Genome Institute"/>
            <person name="Mondo S.J."/>
            <person name="Dannebaum R.O."/>
            <person name="Kuo R.C."/>
            <person name="Labutti K."/>
            <person name="Haridas S."/>
            <person name="Kuo A."/>
            <person name="Salamov A."/>
            <person name="Ahrendt S.R."/>
            <person name="Lipzen A."/>
            <person name="Sullivan W."/>
            <person name="Andreopoulos W.B."/>
            <person name="Clum A."/>
            <person name="Lindquist E."/>
            <person name="Daum C."/>
            <person name="Ramamoorthy G.K."/>
            <person name="Gryganskyi A."/>
            <person name="Culley D."/>
            <person name="Magnuson J.K."/>
            <person name="James T.Y."/>
            <person name="O'Malley M.A."/>
            <person name="Stajich J.E."/>
            <person name="Spatafora J.W."/>
            <person name="Visel A."/>
            <person name="Grigoriev I.V."/>
        </authorList>
    </citation>
    <scope>NUCLEOTIDE SEQUENCE [LARGE SCALE GENOMIC DNA]</scope>
    <source>
        <strain evidence="7 8">NRRL 1336</strain>
    </source>
</reference>
<gene>
    <name evidence="7" type="ORF">BCR42DRAFT_215252</name>
</gene>
<evidence type="ECO:0000256" key="6">
    <source>
        <dbReference type="SAM" id="MobiDB-lite"/>
    </source>
</evidence>
<keyword evidence="5" id="KW-0539">Nucleus</keyword>
<dbReference type="GO" id="GO:0006357">
    <property type="term" value="P:regulation of transcription by RNA polymerase II"/>
    <property type="evidence" value="ECO:0007669"/>
    <property type="project" value="TreeGrafter"/>
</dbReference>
<dbReference type="GO" id="GO:0005667">
    <property type="term" value="C:transcription regulator complex"/>
    <property type="evidence" value="ECO:0007669"/>
    <property type="project" value="TreeGrafter"/>
</dbReference>